<proteinExistence type="predicted"/>
<organism evidence="5 6">
    <name type="scientific">Cupriavidus numazuensis</name>
    <dbReference type="NCBI Taxonomy" id="221992"/>
    <lineage>
        <taxon>Bacteria</taxon>
        <taxon>Pseudomonadati</taxon>
        <taxon>Pseudomonadota</taxon>
        <taxon>Betaproteobacteria</taxon>
        <taxon>Burkholderiales</taxon>
        <taxon>Burkholderiaceae</taxon>
        <taxon>Cupriavidus</taxon>
    </lineage>
</organism>
<dbReference type="Proteomes" id="UP000672657">
    <property type="component" value="Unassembled WGS sequence"/>
</dbReference>
<dbReference type="Gene3D" id="1.10.10.60">
    <property type="entry name" value="Homeodomain-like"/>
    <property type="match status" value="1"/>
</dbReference>
<dbReference type="PANTHER" id="PTHR47894:SF1">
    <property type="entry name" value="HTH-TYPE TRANSCRIPTIONAL REGULATOR VQSM"/>
    <property type="match status" value="1"/>
</dbReference>
<gene>
    <name evidence="5" type="ORF">LMG26411_05225</name>
</gene>
<dbReference type="PRINTS" id="PR00032">
    <property type="entry name" value="HTHARAC"/>
</dbReference>
<dbReference type="InterPro" id="IPR009057">
    <property type="entry name" value="Homeodomain-like_sf"/>
</dbReference>
<dbReference type="SMART" id="SM00342">
    <property type="entry name" value="HTH_ARAC"/>
    <property type="match status" value="1"/>
</dbReference>
<dbReference type="InterPro" id="IPR032687">
    <property type="entry name" value="AraC-type_N"/>
</dbReference>
<dbReference type="InterPro" id="IPR020449">
    <property type="entry name" value="Tscrpt_reg_AraC-type_HTH"/>
</dbReference>
<name>A0ABM8TNP9_9BURK</name>
<reference evidence="5 6" key="1">
    <citation type="submission" date="2021-03" db="EMBL/GenBank/DDBJ databases">
        <authorList>
            <person name="Peeters C."/>
        </authorList>
    </citation>
    <scope>NUCLEOTIDE SEQUENCE [LARGE SCALE GENOMIC DNA]</scope>
    <source>
        <strain evidence="5 6">LMG 26411</strain>
    </source>
</reference>
<sequence length="356" mass="39962">MTGASFWPPPSNMKAAIRPLIPARYFLLMADYLKSAGTSLQELASAAGIDPDRFRETDFALTTQQIDGLLAEALRLTGRTDIGFEWGRRLKLNSHDILGYAMLSCPTLDQLLRLCSRYYKLLTPMFRMSYQRTGDHAEIIYRPALPMASETLNLLQEAIAVSTHLQCKSLLQNPSSVYDIYLSMEPPPHAARYRELAPVRVHFAASPLPEIRMVADTWSLDAALPMADVHAVRMAEERCRALLQRHSEQGNWAQWVVMMLNEAEDSQPTLEELAGLLGISARTLDRYLKKEDSSFRDLAIAVRNRRARSLLLEGELPVSQIAYRLGFTDVANFSRAFRRANGVSPSDFRGSGEAGR</sequence>
<evidence type="ECO:0000256" key="2">
    <source>
        <dbReference type="ARBA" id="ARBA00023125"/>
    </source>
</evidence>
<keyword evidence="3" id="KW-0804">Transcription</keyword>
<keyword evidence="2" id="KW-0238">DNA-binding</keyword>
<protein>
    <submittedName>
        <fullName evidence="5">HTH-type transcriptional regulator</fullName>
    </submittedName>
</protein>
<feature type="domain" description="HTH araC/xylS-type" evidence="4">
    <location>
        <begin position="254"/>
        <end position="351"/>
    </location>
</feature>
<evidence type="ECO:0000256" key="3">
    <source>
        <dbReference type="ARBA" id="ARBA00023163"/>
    </source>
</evidence>
<evidence type="ECO:0000256" key="1">
    <source>
        <dbReference type="ARBA" id="ARBA00023015"/>
    </source>
</evidence>
<dbReference type="EMBL" id="CAJPVI010000036">
    <property type="protein sequence ID" value="CAG2156336.1"/>
    <property type="molecule type" value="Genomic_DNA"/>
</dbReference>
<dbReference type="SUPFAM" id="SSF46689">
    <property type="entry name" value="Homeodomain-like"/>
    <property type="match status" value="1"/>
</dbReference>
<keyword evidence="1" id="KW-0805">Transcription regulation</keyword>
<evidence type="ECO:0000313" key="6">
    <source>
        <dbReference type="Proteomes" id="UP000672657"/>
    </source>
</evidence>
<dbReference type="Pfam" id="PF12833">
    <property type="entry name" value="HTH_18"/>
    <property type="match status" value="1"/>
</dbReference>
<dbReference type="PROSITE" id="PS01124">
    <property type="entry name" value="HTH_ARAC_FAMILY_2"/>
    <property type="match status" value="1"/>
</dbReference>
<keyword evidence="6" id="KW-1185">Reference proteome</keyword>
<dbReference type="InterPro" id="IPR018060">
    <property type="entry name" value="HTH_AraC"/>
</dbReference>
<evidence type="ECO:0000313" key="5">
    <source>
        <dbReference type="EMBL" id="CAG2156336.1"/>
    </source>
</evidence>
<dbReference type="PANTHER" id="PTHR47894">
    <property type="entry name" value="HTH-TYPE TRANSCRIPTIONAL REGULATOR GADX"/>
    <property type="match status" value="1"/>
</dbReference>
<comment type="caution">
    <text evidence="5">The sequence shown here is derived from an EMBL/GenBank/DDBJ whole genome shotgun (WGS) entry which is preliminary data.</text>
</comment>
<evidence type="ECO:0000259" key="4">
    <source>
        <dbReference type="PROSITE" id="PS01124"/>
    </source>
</evidence>
<accession>A0ABM8TNP9</accession>
<dbReference type="Pfam" id="PF12625">
    <property type="entry name" value="Arabinose_bd"/>
    <property type="match status" value="1"/>
</dbReference>